<protein>
    <submittedName>
        <fullName evidence="2">EGF-like domain-containing protein</fullName>
    </submittedName>
</protein>
<name>A0AC35U0S8_9BILA</name>
<sequence length="1941" mass="215441">MIIFNPHGAECEKFPQHQINRIREAGKDLKHLLDSRQQHNHQKRDFVDYDTIATRFKANSYKEVDIQKCPAGFTGLDCKSPLCETPVPLSHHDGMEGNGERIYFDTSSTCQDSFTIPIDAYLTEVYFYLDSPLGSGYPTGDLFDPFNNEVIPCFDENPTPHEYMAKYCNLVATNGGGLYTFNISSYDDNACGINVHAPTTLVADGGFILTEQQDAVSQQLPADHNGVLQFPTVGVPSYFAFSVSALAYPGSAQQVMIQTNSINQKQFAVTNRYNCNANQIIGPFTCLSNGFHSLFVIGYDDKGNYFQRIYVFNCQYPTDPTPIPTQFPDPPKHCDNGGTLMNVSLPSQYCYCGPKYTGKQCEYKLCFNDAYLGPNQECICTQGFSGDYCEDVKCPSNSGDQLTNKHRALTFIVRATTSFQDYKETIVESAVNIMDLYNLQDPSYFNKFVVVAFGEGSLQWIGEYENESDFVGALNNFVYVNDTTCSDSILEAISVALSTNTITQYPNSPIFVFSDGLSSDSDEVQGIVINQNAFFQGQVFFVLADSTNGQCTTVQSDPSFRRLAHFAQYSQGLISHLTTKFEMIQLIQKLATSIHQTATLLQNDFLDSCAYAPKYQTFFLDDSISFFHFIGAGTNLNFTIFDSLRHPLTPNVTSVSGDTTASTFYVTTKGNYVLELSQLGTGPCQYRIFANSIYQLSFGSSSNLRKDIDSKQTVFGSDAHIVARIDNLNFAKTSGALFAEAVIWTNEGSLGTRTVLYASNAIYRDNCDYEMYFGAWECPEREMLYYLNVFVSDGSGLTVQRTRAGVCFAQSPTPISPTGCQNGGVVDGKNTTNCICPPGYTGTKCSQLVCRNGGIPKNNYCQCLGQYAGTHCQIPHCSINNPFASFEPTGRSLTLLLHKSSTTRSTINSLVSQASQMVQDVIHQHPDFISHYQVISFNDKRYDVAVDTNDPNDFLQGLNNLQNVTQTDTTFSCLDLNLYEPLYQLLQESTISEYGMVYVYLAGLPSDNSTELTLISNYLELSKIELTIVEVSGRPCGQTITNNPQMKTLLDLSVQSGGSFFNVQPQFAGDILKTIPAQYSSQVLYDQFVADCSQKLHSFYFPIDSEGQSLTVILHGHLHSDRVKINPPTEEDVPLFVNIVDDYGYGTKVIEAVKPCDEGWSNIDSHCWLFAEGPLDRKRAAESCHQSKAVLATIFDQTITDYLGKYSGDLTFWIGLAQVNGQWMWDQGDNQAPLSLASTGFTDWSSNQPNDAFNCVSDGIIDGKRGWSSQDCSQKKAFVCVKHSYDNDFSPTDTTKQILPTGIWNVKAQTTTGACHIRILTQSAIRVYNTFGNDIFTDFGSPEPSSDVTNNYMLTHATALHSPLNVGGKLEYVQMFDAQNMSMAKVQTYSIRDNCAYQFVSDPFKCLNNNYRAMISGLDQFGNAFQRIDTITCFPLYSQGQCENGGDFYQNMCVCTKGWTGERCSLIQCVHGSAGPTFASCNCEVGFSGQFCDVPQCTRNDKNNTAAKSTISKTFLLVIDGGFQGDYEDVLNKFLSLLQNVLSSVLSQYPTLFDRYKAVVAFDDGYDPNDSDHVLSTIIDTTDVTNFTLLVEDVIFSSQYYPIHDNEYSRNLLTGLIALLNDSTIAPNSYCYILTAANAIDYDQLPIALDLMATKHTKIDVIMEGTFGLPGDVPYTDPTINSLLRLTKQSEGGFYQVAGLSIPFFWRNLMLSEVNTYSIVESEYESCSYANHYIQLGSNDNQLIIDITGVGFQYISVTDPAGNTNLKGRAIGTHTNVIYIIDIPKTETSQGIWCVSMLNLLGSKEGKCLMRMRVRSDTIPEIAFTTDVAQDRGRHSDFSLQYPTTGLDTNAIVATFASGTLTYAQIYNRQQTQLVWSSVLVGRTNCSFEYISQDLFTCPYSSFVIALNGFDWVGYPFRALKVVHCMGFGPLNLQAQPNLID</sequence>
<dbReference type="WBParaSite" id="RSKR_0000653200.1">
    <property type="protein sequence ID" value="RSKR_0000653200.1"/>
    <property type="gene ID" value="RSKR_0000653200"/>
</dbReference>
<evidence type="ECO:0000313" key="2">
    <source>
        <dbReference type="WBParaSite" id="RSKR_0000653200.1"/>
    </source>
</evidence>
<reference evidence="2" key="1">
    <citation type="submission" date="2016-11" db="UniProtKB">
        <authorList>
            <consortium name="WormBaseParasite"/>
        </authorList>
    </citation>
    <scope>IDENTIFICATION</scope>
    <source>
        <strain evidence="2">KR3021</strain>
    </source>
</reference>
<dbReference type="Proteomes" id="UP000095286">
    <property type="component" value="Unplaced"/>
</dbReference>
<proteinExistence type="predicted"/>
<evidence type="ECO:0000313" key="1">
    <source>
        <dbReference type="Proteomes" id="UP000095286"/>
    </source>
</evidence>
<organism evidence="1 2">
    <name type="scientific">Rhabditophanes sp. KR3021</name>
    <dbReference type="NCBI Taxonomy" id="114890"/>
    <lineage>
        <taxon>Eukaryota</taxon>
        <taxon>Metazoa</taxon>
        <taxon>Ecdysozoa</taxon>
        <taxon>Nematoda</taxon>
        <taxon>Chromadorea</taxon>
        <taxon>Rhabditida</taxon>
        <taxon>Tylenchina</taxon>
        <taxon>Panagrolaimomorpha</taxon>
        <taxon>Strongyloidoidea</taxon>
        <taxon>Alloionematidae</taxon>
        <taxon>Rhabditophanes</taxon>
    </lineage>
</organism>
<accession>A0AC35U0S8</accession>